<protein>
    <submittedName>
        <fullName evidence="4">Uncharacterized protein</fullName>
    </submittedName>
</protein>
<accession>A0ABR4Q0C7</accession>
<feature type="compositionally biased region" description="Basic and acidic residues" evidence="1">
    <location>
        <begin position="198"/>
        <end position="216"/>
    </location>
</feature>
<organism evidence="4 5">
    <name type="scientific">Taenia crassiceps</name>
    <dbReference type="NCBI Taxonomy" id="6207"/>
    <lineage>
        <taxon>Eukaryota</taxon>
        <taxon>Metazoa</taxon>
        <taxon>Spiralia</taxon>
        <taxon>Lophotrochozoa</taxon>
        <taxon>Platyhelminthes</taxon>
        <taxon>Cestoda</taxon>
        <taxon>Eucestoda</taxon>
        <taxon>Cyclophyllidea</taxon>
        <taxon>Taeniidae</taxon>
        <taxon>Taenia</taxon>
    </lineage>
</organism>
<comment type="caution">
    <text evidence="4">The sequence shown here is derived from an EMBL/GenBank/DDBJ whole genome shotgun (WGS) entry which is preliminary data.</text>
</comment>
<feature type="signal peptide" evidence="3">
    <location>
        <begin position="1"/>
        <end position="21"/>
    </location>
</feature>
<feature type="region of interest" description="Disordered" evidence="1">
    <location>
        <begin position="173"/>
        <end position="251"/>
    </location>
</feature>
<keyword evidence="2" id="KW-1133">Transmembrane helix</keyword>
<evidence type="ECO:0000256" key="2">
    <source>
        <dbReference type="SAM" id="Phobius"/>
    </source>
</evidence>
<dbReference type="EMBL" id="JAKROA010000021">
    <property type="protein sequence ID" value="KAL5103095.1"/>
    <property type="molecule type" value="Genomic_DNA"/>
</dbReference>
<feature type="chain" id="PRO_5045320369" evidence="3">
    <location>
        <begin position="22"/>
        <end position="267"/>
    </location>
</feature>
<gene>
    <name evidence="4" type="ORF">TcWFU_008226</name>
</gene>
<keyword evidence="2" id="KW-0472">Membrane</keyword>
<sequence length="267" mass="29768">MPRLVLLCQCLCLIIVHHVTSVRPFKLDTEPLLKPGFSYGFLPMIGASICFLAVIAMVTISCCKKKDPSVEEKYVQNQHTYLNTNDYPQKQRYPCIDRPLPAPPTIQQTSYVNEVPHILNLQYANELPTYENSRGFLTQDAGMKGIVSAGLRFSSCESLQIKANPEDILSAKSPTMHEYDSPHATSSSLEPKAAPNEEGPKSEDSRQQDLKSESQERQPASQDSPAFRPLFSEPSIEITESEFEHGTGVPYQTIIMTVRSPIHGKSL</sequence>
<name>A0ABR4Q0C7_9CEST</name>
<dbReference type="Proteomes" id="UP001651158">
    <property type="component" value="Unassembled WGS sequence"/>
</dbReference>
<proteinExistence type="predicted"/>
<evidence type="ECO:0000256" key="1">
    <source>
        <dbReference type="SAM" id="MobiDB-lite"/>
    </source>
</evidence>
<evidence type="ECO:0000313" key="5">
    <source>
        <dbReference type="Proteomes" id="UP001651158"/>
    </source>
</evidence>
<feature type="transmembrane region" description="Helical" evidence="2">
    <location>
        <begin position="40"/>
        <end position="63"/>
    </location>
</feature>
<evidence type="ECO:0000313" key="4">
    <source>
        <dbReference type="EMBL" id="KAL5103095.1"/>
    </source>
</evidence>
<reference evidence="4 5" key="1">
    <citation type="journal article" date="2022" name="Front. Cell. Infect. Microbiol.">
        <title>The Genomes of Two Strains of Taenia crassiceps the Animal Model for the Study of Human Cysticercosis.</title>
        <authorList>
            <person name="Bobes R.J."/>
            <person name="Estrada K."/>
            <person name="Rios-Valencia D.G."/>
            <person name="Calderon-Gallegos A."/>
            <person name="de la Torre P."/>
            <person name="Carrero J.C."/>
            <person name="Sanchez-Flores A."/>
            <person name="Laclette J.P."/>
        </authorList>
    </citation>
    <scope>NUCLEOTIDE SEQUENCE [LARGE SCALE GENOMIC DNA]</scope>
    <source>
        <strain evidence="4">WFUcys</strain>
    </source>
</reference>
<evidence type="ECO:0000256" key="3">
    <source>
        <dbReference type="SAM" id="SignalP"/>
    </source>
</evidence>
<keyword evidence="3" id="KW-0732">Signal</keyword>
<keyword evidence="5" id="KW-1185">Reference proteome</keyword>
<keyword evidence="2" id="KW-0812">Transmembrane</keyword>